<evidence type="ECO:0000313" key="2">
    <source>
        <dbReference type="Proteomes" id="UP001145114"/>
    </source>
</evidence>
<evidence type="ECO:0000313" key="1">
    <source>
        <dbReference type="EMBL" id="KAJ1675553.1"/>
    </source>
</evidence>
<reference evidence="1" key="1">
    <citation type="submission" date="2022-06" db="EMBL/GenBank/DDBJ databases">
        <title>Phylogenomic reconstructions and comparative analyses of Kickxellomycotina fungi.</title>
        <authorList>
            <person name="Reynolds N.K."/>
            <person name="Stajich J.E."/>
            <person name="Barry K."/>
            <person name="Grigoriev I.V."/>
            <person name="Crous P."/>
            <person name="Smith M.E."/>
        </authorList>
    </citation>
    <scope>NUCLEOTIDE SEQUENCE</scope>
    <source>
        <strain evidence="1">RSA 2271</strain>
    </source>
</reference>
<gene>
    <name evidence="1" type="ORF">EV182_001045</name>
</gene>
<protein>
    <submittedName>
        <fullName evidence="1">Uncharacterized protein</fullName>
    </submittedName>
</protein>
<sequence>MGTIATNVYSENFTRSIVKLEAVDEQESVESFDAESSVYDSANSSIYYSQSLVNIDNIVSHYEHYSEDEASSASIQDMLWLDDGNEDCKHDSESDSGPATPTDDRASVAAPQLPSQLDVKKPATLCDQAIQTEPFTVYPPGFVEDQRQQQTEQLSLANLRSMILNLPPTFSPTDPKPVDLVCRRCRGIRLVAVPYDQSRDDSGSHRSNASSLGDSRPLNLEDSCLGRRPSVRIKVVSAKPGEGDGNLSPLLVGASRGGQPLVNGRPGSTIIPIRSSMSLSPASANSMLARLASPSSSGGGGRLSPGTAPGTVGRYGSLGSVNPRAARGRRTSSNATAIPLSGLFSDKGLRATCSETPVPTPMVASVKDSDQPHHQQQPQKSQKAHLNEIESTHTKSPALECSEPHSKPQRKDCNEESAARYEPPERGNKYSPPHPVDLDARANMAPPTTLGEERRDTRFSYTASPSLGRSGSSRKFLPRTPPPPPPVYSPSKQQASKYRQPDPLVVQAIARTMVGSFMWKYTSSSMLSGNITGGSSRPSNHRERRHLRYFWIHPYAKMLNWNRYPPSGNVSLSMRMRSQGTRSAFIRSVRIVPDLQAGRSNDDASPRHCIIITTNKKEVKIKATSPQDHEQWVMAMNYLQAQPVFTSNAYAAPLAIVAEPERPEPRTVLATEGERDLGSKHVDYNTFSQPQAPLQLDSNRGRHTHTHSYQRPPPLPRQSHGPSTTHIFSGHPVSMAAVNIYRRPATSHQRTISNDEFKVGRGASLPRPSTAVASTTPKRSAVSSLFKASGGILRRKLMTQYDQASIHSPPSATKLPTRAGSNTDIDDSRRCGHTAVSPAGKPSPAFFGDSGNKPPISFMSSPRQRPTSSPATPEGYVRVSHGVRWSPNARSPDPSTTTPTQRMRKRLGISMMRMFGAKFDEQLPASPPLTSLGLRNVGSQFEPMITTTMPQNSTNMHV</sequence>
<accession>A0ACC1HG58</accession>
<comment type="caution">
    <text evidence="1">The sequence shown here is derived from an EMBL/GenBank/DDBJ whole genome shotgun (WGS) entry which is preliminary data.</text>
</comment>
<proteinExistence type="predicted"/>
<keyword evidence="2" id="KW-1185">Reference proteome</keyword>
<name>A0ACC1HG58_9FUNG</name>
<organism evidence="1 2">
    <name type="scientific">Spiromyces aspiralis</name>
    <dbReference type="NCBI Taxonomy" id="68401"/>
    <lineage>
        <taxon>Eukaryota</taxon>
        <taxon>Fungi</taxon>
        <taxon>Fungi incertae sedis</taxon>
        <taxon>Zoopagomycota</taxon>
        <taxon>Kickxellomycotina</taxon>
        <taxon>Kickxellomycetes</taxon>
        <taxon>Kickxellales</taxon>
        <taxon>Kickxellaceae</taxon>
        <taxon>Spiromyces</taxon>
    </lineage>
</organism>
<dbReference type="EMBL" id="JAMZIH010005256">
    <property type="protein sequence ID" value="KAJ1675553.1"/>
    <property type="molecule type" value="Genomic_DNA"/>
</dbReference>
<dbReference type="Proteomes" id="UP001145114">
    <property type="component" value="Unassembled WGS sequence"/>
</dbReference>